<dbReference type="EMBL" id="JANTQA010000075">
    <property type="protein sequence ID" value="KAJ3423904.1"/>
    <property type="molecule type" value="Genomic_DNA"/>
</dbReference>
<dbReference type="InterPro" id="IPR011009">
    <property type="entry name" value="Kinase-like_dom_sf"/>
</dbReference>
<keyword evidence="5 10" id="KW-0547">Nucleotide-binding</keyword>
<organism evidence="13 14">
    <name type="scientific">Anaeramoeba flamelloides</name>
    <dbReference type="NCBI Taxonomy" id="1746091"/>
    <lineage>
        <taxon>Eukaryota</taxon>
        <taxon>Metamonada</taxon>
        <taxon>Anaeramoebidae</taxon>
        <taxon>Anaeramoeba</taxon>
    </lineage>
</organism>
<evidence type="ECO:0000256" key="7">
    <source>
        <dbReference type="ARBA" id="ARBA00022840"/>
    </source>
</evidence>
<dbReference type="CDD" id="cd05123">
    <property type="entry name" value="STKc_AGC"/>
    <property type="match status" value="1"/>
</dbReference>
<dbReference type="InterPro" id="IPR045270">
    <property type="entry name" value="STKc_AGC"/>
</dbReference>
<dbReference type="InterPro" id="IPR017892">
    <property type="entry name" value="Pkinase_C"/>
</dbReference>
<dbReference type="InterPro" id="IPR000719">
    <property type="entry name" value="Prot_kinase_dom"/>
</dbReference>
<comment type="catalytic activity">
    <reaction evidence="8">
        <text>L-threonyl-[protein] + ATP = O-phospho-L-threonyl-[protein] + ADP + H(+)</text>
        <dbReference type="Rhea" id="RHEA:46608"/>
        <dbReference type="Rhea" id="RHEA-COMP:11060"/>
        <dbReference type="Rhea" id="RHEA-COMP:11605"/>
        <dbReference type="ChEBI" id="CHEBI:15378"/>
        <dbReference type="ChEBI" id="CHEBI:30013"/>
        <dbReference type="ChEBI" id="CHEBI:30616"/>
        <dbReference type="ChEBI" id="CHEBI:61977"/>
        <dbReference type="ChEBI" id="CHEBI:456216"/>
        <dbReference type="EC" id="2.7.11.1"/>
    </reaction>
</comment>
<feature type="domain" description="AGC-kinase C-terminal" evidence="12">
    <location>
        <begin position="284"/>
        <end position="356"/>
    </location>
</feature>
<dbReference type="PROSITE" id="PS51285">
    <property type="entry name" value="AGC_KINASE_CTER"/>
    <property type="match status" value="1"/>
</dbReference>
<comment type="catalytic activity">
    <reaction evidence="9">
        <text>L-seryl-[protein] + ATP = O-phospho-L-seryl-[protein] + ADP + H(+)</text>
        <dbReference type="Rhea" id="RHEA:17989"/>
        <dbReference type="Rhea" id="RHEA-COMP:9863"/>
        <dbReference type="Rhea" id="RHEA-COMP:11604"/>
        <dbReference type="ChEBI" id="CHEBI:15378"/>
        <dbReference type="ChEBI" id="CHEBI:29999"/>
        <dbReference type="ChEBI" id="CHEBI:30616"/>
        <dbReference type="ChEBI" id="CHEBI:83421"/>
        <dbReference type="ChEBI" id="CHEBI:456216"/>
        <dbReference type="EC" id="2.7.11.1"/>
    </reaction>
</comment>
<dbReference type="FunFam" id="3.30.200.20:FF:000048">
    <property type="entry name" value="Non-specific serine/threonine protein kinase"/>
    <property type="match status" value="1"/>
</dbReference>
<evidence type="ECO:0000256" key="10">
    <source>
        <dbReference type="PROSITE-ProRule" id="PRU10141"/>
    </source>
</evidence>
<comment type="caution">
    <text evidence="13">The sequence shown here is derived from an EMBL/GenBank/DDBJ whole genome shotgun (WGS) entry which is preliminary data.</text>
</comment>
<evidence type="ECO:0000313" key="14">
    <source>
        <dbReference type="Proteomes" id="UP001146793"/>
    </source>
</evidence>
<feature type="binding site" evidence="10">
    <location>
        <position position="56"/>
    </location>
    <ligand>
        <name>ATP</name>
        <dbReference type="ChEBI" id="CHEBI:30616"/>
    </ligand>
</feature>
<dbReference type="Proteomes" id="UP001146793">
    <property type="component" value="Unassembled WGS sequence"/>
</dbReference>
<protein>
    <recommendedName>
        <fullName evidence="1">non-specific serine/threonine protein kinase</fullName>
        <ecNumber evidence="1">2.7.11.1</ecNumber>
    </recommendedName>
</protein>
<dbReference type="EC" id="2.7.11.1" evidence="1"/>
<keyword evidence="2" id="KW-0723">Serine/threonine-protein kinase</keyword>
<evidence type="ECO:0000256" key="5">
    <source>
        <dbReference type="ARBA" id="ARBA00022741"/>
    </source>
</evidence>
<evidence type="ECO:0000256" key="2">
    <source>
        <dbReference type="ARBA" id="ARBA00022527"/>
    </source>
</evidence>
<accession>A0AAV7Y5H4</accession>
<evidence type="ECO:0000256" key="4">
    <source>
        <dbReference type="ARBA" id="ARBA00022679"/>
    </source>
</evidence>
<evidence type="ECO:0000256" key="6">
    <source>
        <dbReference type="ARBA" id="ARBA00022777"/>
    </source>
</evidence>
<dbReference type="SUPFAM" id="SSF56112">
    <property type="entry name" value="Protein kinase-like (PK-like)"/>
    <property type="match status" value="1"/>
</dbReference>
<dbReference type="FunFam" id="1.10.510.10:FF:000008">
    <property type="entry name" value="Non-specific serine/threonine protein kinase"/>
    <property type="match status" value="1"/>
</dbReference>
<dbReference type="AlphaFoldDB" id="A0AAV7Y5H4"/>
<dbReference type="GO" id="GO:0005524">
    <property type="term" value="F:ATP binding"/>
    <property type="evidence" value="ECO:0007669"/>
    <property type="project" value="UniProtKB-UniRule"/>
</dbReference>
<dbReference type="SMART" id="SM00133">
    <property type="entry name" value="S_TK_X"/>
    <property type="match status" value="1"/>
</dbReference>
<dbReference type="Gene3D" id="1.10.510.10">
    <property type="entry name" value="Transferase(Phosphotransferase) domain 1"/>
    <property type="match status" value="1"/>
</dbReference>
<evidence type="ECO:0000256" key="3">
    <source>
        <dbReference type="ARBA" id="ARBA00022553"/>
    </source>
</evidence>
<dbReference type="Pfam" id="PF00069">
    <property type="entry name" value="Pkinase"/>
    <property type="match status" value="1"/>
</dbReference>
<dbReference type="GO" id="GO:0004674">
    <property type="term" value="F:protein serine/threonine kinase activity"/>
    <property type="evidence" value="ECO:0007669"/>
    <property type="project" value="UniProtKB-KW"/>
</dbReference>
<evidence type="ECO:0000256" key="8">
    <source>
        <dbReference type="ARBA" id="ARBA00047899"/>
    </source>
</evidence>
<dbReference type="SMART" id="SM00220">
    <property type="entry name" value="S_TKc"/>
    <property type="match status" value="1"/>
</dbReference>
<keyword evidence="6 13" id="KW-0418">Kinase</keyword>
<dbReference type="InterPro" id="IPR017441">
    <property type="entry name" value="Protein_kinase_ATP_BS"/>
</dbReference>
<keyword evidence="7 10" id="KW-0067">ATP-binding</keyword>
<keyword evidence="4" id="KW-0808">Transferase</keyword>
<dbReference type="PANTHER" id="PTHR24351">
    <property type="entry name" value="RIBOSOMAL PROTEIN S6 KINASE"/>
    <property type="match status" value="1"/>
</dbReference>
<dbReference type="Pfam" id="PF00433">
    <property type="entry name" value="Pkinase_C"/>
    <property type="match status" value="1"/>
</dbReference>
<evidence type="ECO:0000313" key="13">
    <source>
        <dbReference type="EMBL" id="KAJ3423904.1"/>
    </source>
</evidence>
<keyword evidence="3" id="KW-0597">Phosphoprotein</keyword>
<proteinExistence type="predicted"/>
<name>A0AAV7Y5H4_9EUKA</name>
<dbReference type="InterPro" id="IPR000961">
    <property type="entry name" value="AGC-kinase_C"/>
</dbReference>
<gene>
    <name evidence="13" type="ORF">M0812_29535</name>
</gene>
<evidence type="ECO:0000259" key="12">
    <source>
        <dbReference type="PROSITE" id="PS51285"/>
    </source>
</evidence>
<evidence type="ECO:0000256" key="1">
    <source>
        <dbReference type="ARBA" id="ARBA00012513"/>
    </source>
</evidence>
<feature type="domain" description="Protein kinase" evidence="11">
    <location>
        <begin position="27"/>
        <end position="283"/>
    </location>
</feature>
<dbReference type="Gene3D" id="3.30.200.20">
    <property type="entry name" value="Phosphorylase Kinase, domain 1"/>
    <property type="match status" value="1"/>
</dbReference>
<dbReference type="PROSITE" id="PS00107">
    <property type="entry name" value="PROTEIN_KINASE_ATP"/>
    <property type="match status" value="1"/>
</dbReference>
<evidence type="ECO:0000259" key="11">
    <source>
        <dbReference type="PROSITE" id="PS50011"/>
    </source>
</evidence>
<sequence>MGQNHNKIKNKKTVYSKTSKSVTVDDFDLLKVIGRGNFGKVLLVQEKGTQNIYAMKVLKKNEIVKRKQVKHVLTERALMIKLDCPFIVDFHYSFQNKEKLYFVMEYVSGGDIYHRLNVDRRFSEKRVLLYSAAMIIALQKIHEHGAIYRDMKPENLLIDNKGYLKLIDFGLAKIFRSKKKRKCKTRCGTPEYVAPEVIKGEKYGIEADYWSLGIVLFEMLHGMPPFYAESTYEIYEKVLNDEPKIASFLSSEVQDLLTQLLKKEPKERLGSPNRKNIREHDFFCNLDWQKIYSKQYKPEFVPEIEGKTDIKYIDETFTKEPAIDSFVDKKLIISSLEQSKFDGFAFVSKSNLVKDMIFSTENN</sequence>
<reference evidence="13" key="1">
    <citation type="submission" date="2022-08" db="EMBL/GenBank/DDBJ databases">
        <title>Novel sulphate-reducing endosymbionts in the free-living metamonad Anaeramoeba.</title>
        <authorList>
            <person name="Jerlstrom-Hultqvist J."/>
            <person name="Cepicka I."/>
            <person name="Gallot-Lavallee L."/>
            <person name="Salas-Leiva D."/>
            <person name="Curtis B.A."/>
            <person name="Zahonova K."/>
            <person name="Pipaliya S."/>
            <person name="Dacks J."/>
            <person name="Roger A.J."/>
        </authorList>
    </citation>
    <scope>NUCLEOTIDE SEQUENCE</scope>
    <source>
        <strain evidence="13">Busselton2</strain>
    </source>
</reference>
<dbReference type="PROSITE" id="PS50011">
    <property type="entry name" value="PROTEIN_KINASE_DOM"/>
    <property type="match status" value="1"/>
</dbReference>
<evidence type="ECO:0000256" key="9">
    <source>
        <dbReference type="ARBA" id="ARBA00048679"/>
    </source>
</evidence>